<dbReference type="GO" id="GO:0051301">
    <property type="term" value="P:cell division"/>
    <property type="evidence" value="ECO:0007669"/>
    <property type="project" value="UniProtKB-KW"/>
</dbReference>
<protein>
    <submittedName>
        <fullName evidence="3">Cell division protein</fullName>
    </submittedName>
</protein>
<feature type="compositionally biased region" description="Polar residues" evidence="2">
    <location>
        <begin position="124"/>
        <end position="137"/>
    </location>
</feature>
<evidence type="ECO:0000256" key="1">
    <source>
        <dbReference type="ARBA" id="ARBA00044755"/>
    </source>
</evidence>
<organism evidence="3 4">
    <name type="scientific">Paenibacillus terrae</name>
    <dbReference type="NCBI Taxonomy" id="159743"/>
    <lineage>
        <taxon>Bacteria</taxon>
        <taxon>Bacillati</taxon>
        <taxon>Bacillota</taxon>
        <taxon>Bacilli</taxon>
        <taxon>Bacillales</taxon>
        <taxon>Paenibacillaceae</taxon>
        <taxon>Paenibacillus</taxon>
    </lineage>
</organism>
<keyword evidence="3" id="KW-0132">Cell division</keyword>
<evidence type="ECO:0000256" key="2">
    <source>
        <dbReference type="SAM" id="MobiDB-lite"/>
    </source>
</evidence>
<dbReference type="Proteomes" id="UP000308114">
    <property type="component" value="Unassembled WGS sequence"/>
</dbReference>
<dbReference type="AlphaFoldDB" id="A0A4U2Q0C3"/>
<comment type="similarity">
    <text evidence="1">Belongs to the bactofilin family.</text>
</comment>
<dbReference type="EMBL" id="PNXQ01000012">
    <property type="protein sequence ID" value="TKH44096.1"/>
    <property type="molecule type" value="Genomic_DNA"/>
</dbReference>
<keyword evidence="3" id="KW-0131">Cell cycle</keyword>
<sequence>MFKDSKKKLSAPVTDTLLANGTSFEGTIEAEANIRIDGHFQGDICSTHAVVIGESAVVRSDIIARDVTLAGKVFGSITTEGRLTITPTGELYGKVAAAALVISEGGVLDGTSQMIRTKDAEPSAVSTDASDLETQSGTRKDRENRQATLQSETG</sequence>
<proteinExistence type="inferred from homology"/>
<dbReference type="InterPro" id="IPR007607">
    <property type="entry name" value="BacA/B"/>
</dbReference>
<dbReference type="PANTHER" id="PTHR35024">
    <property type="entry name" value="HYPOTHETICAL CYTOSOLIC PROTEIN"/>
    <property type="match status" value="1"/>
</dbReference>
<feature type="region of interest" description="Disordered" evidence="2">
    <location>
        <begin position="118"/>
        <end position="154"/>
    </location>
</feature>
<comment type="caution">
    <text evidence="3">The sequence shown here is derived from an EMBL/GenBank/DDBJ whole genome shotgun (WGS) entry which is preliminary data.</text>
</comment>
<dbReference type="RefSeq" id="WP_137061940.1">
    <property type="nucleotide sequence ID" value="NZ_PNXQ01000012.1"/>
</dbReference>
<evidence type="ECO:0000313" key="4">
    <source>
        <dbReference type="Proteomes" id="UP000308114"/>
    </source>
</evidence>
<accession>A0A4U2Q0C3</accession>
<dbReference type="PANTHER" id="PTHR35024:SF4">
    <property type="entry name" value="POLYMER-FORMING CYTOSKELETAL PROTEIN"/>
    <property type="match status" value="1"/>
</dbReference>
<gene>
    <name evidence="3" type="ORF">C1I60_12165</name>
</gene>
<dbReference type="Pfam" id="PF04519">
    <property type="entry name" value="Bactofilin"/>
    <property type="match status" value="1"/>
</dbReference>
<evidence type="ECO:0000313" key="3">
    <source>
        <dbReference type="EMBL" id="TKH44096.1"/>
    </source>
</evidence>
<name>A0A4U2Q0C3_9BACL</name>
<reference evidence="3 4" key="1">
    <citation type="submission" date="2018-01" db="EMBL/GenBank/DDBJ databases">
        <title>Bacillales members from the olive rhizosphere are effective biological control agents against Verticillium dahliae.</title>
        <authorList>
            <person name="Gomez-Lama C."/>
            <person name="Legarda G."/>
            <person name="Ruano-Rosa D."/>
            <person name="Pizarro-Tobias P."/>
            <person name="Valverde-Corredor A."/>
            <person name="Niqui J.L."/>
            <person name="Trivino J.C."/>
            <person name="Roca A."/>
            <person name="Mercado-Blanco J."/>
        </authorList>
    </citation>
    <scope>NUCLEOTIDE SEQUENCE [LARGE SCALE GENOMIC DNA]</scope>
    <source>
        <strain evidence="3 4">PIC167</strain>
    </source>
</reference>